<evidence type="ECO:0000256" key="2">
    <source>
        <dbReference type="ARBA" id="ARBA00021099"/>
    </source>
</evidence>
<evidence type="ECO:0000256" key="1">
    <source>
        <dbReference type="ARBA" id="ARBA00005696"/>
    </source>
</evidence>
<dbReference type="GeneID" id="14867808"/>
<keyword evidence="4" id="KW-0833">Ubl conjugation pathway</keyword>
<dbReference type="Proteomes" id="UP000007797">
    <property type="component" value="Unassembled WGS sequence"/>
</dbReference>
<dbReference type="KEGG" id="dfa:DFA_09782"/>
<dbReference type="AlphaFoldDB" id="F4Q8L0"/>
<dbReference type="RefSeq" id="XP_004352435.1">
    <property type="nucleotide sequence ID" value="XM_004352383.1"/>
</dbReference>
<evidence type="ECO:0000256" key="4">
    <source>
        <dbReference type="ARBA" id="ARBA00022786"/>
    </source>
</evidence>
<dbReference type="GO" id="GO:0000422">
    <property type="term" value="P:autophagy of mitochondrion"/>
    <property type="evidence" value="ECO:0007669"/>
    <property type="project" value="TreeGrafter"/>
</dbReference>
<keyword evidence="5" id="KW-0072">Autophagy</keyword>
<accession>F4Q8L0</accession>
<gene>
    <name evidence="7" type="primary">atg10</name>
    <name evidence="7" type="ORF">DFA_09782</name>
</gene>
<dbReference type="OrthoDB" id="4089664at2759"/>
<protein>
    <recommendedName>
        <fullName evidence="2">Ubiquitin-like-conjugating enzyme ATG10</fullName>
    </recommendedName>
    <alternativeName>
        <fullName evidence="6">Autophagy-related protein 10</fullName>
    </alternativeName>
</protein>
<dbReference type="GO" id="GO:0005829">
    <property type="term" value="C:cytosol"/>
    <property type="evidence" value="ECO:0007669"/>
    <property type="project" value="TreeGrafter"/>
</dbReference>
<comment type="similarity">
    <text evidence="1">Belongs to the ATG10 family.</text>
</comment>
<dbReference type="GO" id="GO:0032446">
    <property type="term" value="P:protein modification by small protein conjugation"/>
    <property type="evidence" value="ECO:0007669"/>
    <property type="project" value="TreeGrafter"/>
</dbReference>
<keyword evidence="3" id="KW-0808">Transferase</keyword>
<dbReference type="InterPro" id="IPR007135">
    <property type="entry name" value="Atg3/Atg10"/>
</dbReference>
<keyword evidence="8" id="KW-1185">Reference proteome</keyword>
<proteinExistence type="inferred from homology"/>
<dbReference type="STRING" id="1054147.F4Q8L0"/>
<dbReference type="Pfam" id="PF03987">
    <property type="entry name" value="Autophagy_act_C"/>
    <property type="match status" value="1"/>
</dbReference>
<name>F4Q8L0_CACFS</name>
<dbReference type="EMBL" id="GL883025">
    <property type="protein sequence ID" value="EGG16110.1"/>
    <property type="molecule type" value="Genomic_DNA"/>
</dbReference>
<organism evidence="7 8">
    <name type="scientific">Cavenderia fasciculata</name>
    <name type="common">Slime mold</name>
    <name type="synonym">Dictyostelium fasciculatum</name>
    <dbReference type="NCBI Taxonomy" id="261658"/>
    <lineage>
        <taxon>Eukaryota</taxon>
        <taxon>Amoebozoa</taxon>
        <taxon>Evosea</taxon>
        <taxon>Eumycetozoa</taxon>
        <taxon>Dictyostelia</taxon>
        <taxon>Acytosteliales</taxon>
        <taxon>Cavenderiaceae</taxon>
        <taxon>Cavenderia</taxon>
    </lineage>
</organism>
<dbReference type="PANTHER" id="PTHR14957">
    <property type="entry name" value="UBIQUITIN-LIKE-CONJUGATING ENZYME ATG10"/>
    <property type="match status" value="1"/>
</dbReference>
<sequence>MTLWDEILPILQGTHRGKSDDANLYQSIPLITQVEHPVLGIPFYQLHPCETANLMKEVLHIDIDNNNNNNNNIIIDNNNDKYLSSWISIISPIVGIKLPMNKLFI</sequence>
<dbReference type="Gene3D" id="3.30.1460.50">
    <property type="match status" value="1"/>
</dbReference>
<dbReference type="GO" id="GO:0000045">
    <property type="term" value="P:autophagosome assembly"/>
    <property type="evidence" value="ECO:0007669"/>
    <property type="project" value="TreeGrafter"/>
</dbReference>
<dbReference type="GO" id="GO:0061651">
    <property type="term" value="F:Atg12 conjugating enzyme activity"/>
    <property type="evidence" value="ECO:0007669"/>
    <property type="project" value="TreeGrafter"/>
</dbReference>
<evidence type="ECO:0000256" key="6">
    <source>
        <dbReference type="ARBA" id="ARBA00029833"/>
    </source>
</evidence>
<dbReference type="PANTHER" id="PTHR14957:SF1">
    <property type="entry name" value="UBIQUITIN-LIKE-CONJUGATING ENZYME ATG10"/>
    <property type="match status" value="1"/>
</dbReference>
<evidence type="ECO:0000256" key="5">
    <source>
        <dbReference type="ARBA" id="ARBA00023006"/>
    </source>
</evidence>
<evidence type="ECO:0000313" key="8">
    <source>
        <dbReference type="Proteomes" id="UP000007797"/>
    </source>
</evidence>
<reference evidence="8" key="1">
    <citation type="journal article" date="2011" name="Genome Res.">
        <title>Phylogeny-wide analysis of social amoeba genomes highlights ancient origins for complex intercellular communication.</title>
        <authorList>
            <person name="Heidel A.J."/>
            <person name="Lawal H.M."/>
            <person name="Felder M."/>
            <person name="Schilde C."/>
            <person name="Helps N.R."/>
            <person name="Tunggal B."/>
            <person name="Rivero F."/>
            <person name="John U."/>
            <person name="Schleicher M."/>
            <person name="Eichinger L."/>
            <person name="Platzer M."/>
            <person name="Noegel A.A."/>
            <person name="Schaap P."/>
            <person name="Gloeckner G."/>
        </authorList>
    </citation>
    <scope>NUCLEOTIDE SEQUENCE [LARGE SCALE GENOMIC DNA]</scope>
    <source>
        <strain evidence="8">SH3</strain>
    </source>
</reference>
<evidence type="ECO:0000313" key="7">
    <source>
        <dbReference type="EMBL" id="EGG16110.1"/>
    </source>
</evidence>
<evidence type="ECO:0000256" key="3">
    <source>
        <dbReference type="ARBA" id="ARBA00022679"/>
    </source>
</evidence>